<dbReference type="InterPro" id="IPR000244">
    <property type="entry name" value="Ribosomal_bL9"/>
</dbReference>
<dbReference type="GO" id="GO:0003735">
    <property type="term" value="F:structural constituent of ribosome"/>
    <property type="evidence" value="ECO:0007669"/>
    <property type="project" value="InterPro"/>
</dbReference>
<dbReference type="AlphaFoldDB" id="A0A4R0XJG8"/>
<comment type="caution">
    <text evidence="9">The sequence shown here is derived from an EMBL/GenBank/DDBJ whole genome shotgun (WGS) entry which is preliminary data.</text>
</comment>
<dbReference type="Pfam" id="PF01281">
    <property type="entry name" value="Ribosomal_L9_N"/>
    <property type="match status" value="1"/>
</dbReference>
<protein>
    <recommendedName>
        <fullName evidence="6 7">Large ribosomal subunit protein bL9</fullName>
    </recommendedName>
</protein>
<dbReference type="Pfam" id="PF03948">
    <property type="entry name" value="Ribosomal_L9_C"/>
    <property type="match status" value="1"/>
</dbReference>
<keyword evidence="4 7" id="KW-0689">Ribosomal protein</keyword>
<evidence type="ECO:0000256" key="5">
    <source>
        <dbReference type="ARBA" id="ARBA00023274"/>
    </source>
</evidence>
<dbReference type="EMBL" id="PSZP01000032">
    <property type="protein sequence ID" value="TCG10574.1"/>
    <property type="molecule type" value="Genomic_DNA"/>
</dbReference>
<dbReference type="PANTHER" id="PTHR21368">
    <property type="entry name" value="50S RIBOSOMAL PROTEIN L9"/>
    <property type="match status" value="1"/>
</dbReference>
<dbReference type="PROSITE" id="PS00651">
    <property type="entry name" value="RIBOSOMAL_L9"/>
    <property type="match status" value="1"/>
</dbReference>
<dbReference type="Proteomes" id="UP000291072">
    <property type="component" value="Unassembled WGS sequence"/>
</dbReference>
<dbReference type="SUPFAM" id="SSF55653">
    <property type="entry name" value="Ribosomal protein L9 C-domain"/>
    <property type="match status" value="1"/>
</dbReference>
<reference evidence="9 10" key="1">
    <citation type="submission" date="2018-02" db="EMBL/GenBank/DDBJ databases">
        <title>Mycoplasma marinum and Mycoplasma todarodis sp. nov., moderately halophilic and psychrotolerant mycoplasmas isolated from cephalopods.</title>
        <authorList>
            <person name="Viver T."/>
        </authorList>
    </citation>
    <scope>NUCLEOTIDE SEQUENCE [LARGE SCALE GENOMIC DNA]</scope>
    <source>
        <strain evidence="9 10">5H</strain>
    </source>
</reference>
<keyword evidence="3 7" id="KW-0694">RNA-binding</keyword>
<sequence length="150" mass="16863">MWVWKMKVIIIKDCKNGKVNDVVDVADGYAKNFLIKQGYALPINNSTKRLLDKKLEKIKEQEAEDLASAKEMKTKIESVTLEFGLKSINNKVHGSITNKQVTKQLREKGITISKYALPHIHIASIGITKIKAQLHKEVEAIINVKVVNNG</sequence>
<dbReference type="NCBIfam" id="TIGR00158">
    <property type="entry name" value="L9"/>
    <property type="match status" value="1"/>
</dbReference>
<dbReference type="InterPro" id="IPR036935">
    <property type="entry name" value="Ribosomal_bL9_N_sf"/>
</dbReference>
<evidence type="ECO:0000256" key="3">
    <source>
        <dbReference type="ARBA" id="ARBA00022884"/>
    </source>
</evidence>
<evidence type="ECO:0000256" key="7">
    <source>
        <dbReference type="HAMAP-Rule" id="MF_00503"/>
    </source>
</evidence>
<organism evidence="9 10">
    <name type="scientific">Mycoplasma todarodis</name>
    <dbReference type="NCBI Taxonomy" id="1937191"/>
    <lineage>
        <taxon>Bacteria</taxon>
        <taxon>Bacillati</taxon>
        <taxon>Mycoplasmatota</taxon>
        <taxon>Mollicutes</taxon>
        <taxon>Mycoplasmataceae</taxon>
        <taxon>Mycoplasma</taxon>
    </lineage>
</organism>
<evidence type="ECO:0000259" key="8">
    <source>
        <dbReference type="PROSITE" id="PS00651"/>
    </source>
</evidence>
<dbReference type="InterPro" id="IPR020069">
    <property type="entry name" value="Ribosomal_bL9_C"/>
</dbReference>
<gene>
    <name evidence="7" type="primary">rplI</name>
    <name evidence="9" type="ORF">C4B25_03620</name>
</gene>
<dbReference type="OrthoDB" id="9788336at2"/>
<evidence type="ECO:0000313" key="9">
    <source>
        <dbReference type="EMBL" id="TCG10574.1"/>
    </source>
</evidence>
<dbReference type="GO" id="GO:0005840">
    <property type="term" value="C:ribosome"/>
    <property type="evidence" value="ECO:0007669"/>
    <property type="project" value="UniProtKB-KW"/>
</dbReference>
<name>A0A4R0XJG8_9MOLU</name>
<dbReference type="Gene3D" id="3.10.430.100">
    <property type="entry name" value="Ribosomal protein L9, C-terminal domain"/>
    <property type="match status" value="1"/>
</dbReference>
<evidence type="ECO:0000313" key="10">
    <source>
        <dbReference type="Proteomes" id="UP000291072"/>
    </source>
</evidence>
<dbReference type="GO" id="GO:1990904">
    <property type="term" value="C:ribonucleoprotein complex"/>
    <property type="evidence" value="ECO:0007669"/>
    <property type="project" value="UniProtKB-KW"/>
</dbReference>
<comment type="function">
    <text evidence="7">Binds to the 23S rRNA.</text>
</comment>
<keyword evidence="2 7" id="KW-0699">rRNA-binding</keyword>
<evidence type="ECO:0000256" key="6">
    <source>
        <dbReference type="ARBA" id="ARBA00035292"/>
    </source>
</evidence>
<dbReference type="InterPro" id="IPR036791">
    <property type="entry name" value="Ribosomal_bL9_C_sf"/>
</dbReference>
<dbReference type="GO" id="GO:0019843">
    <property type="term" value="F:rRNA binding"/>
    <property type="evidence" value="ECO:0007669"/>
    <property type="project" value="UniProtKB-UniRule"/>
</dbReference>
<dbReference type="SUPFAM" id="SSF55658">
    <property type="entry name" value="L9 N-domain-like"/>
    <property type="match status" value="1"/>
</dbReference>
<dbReference type="InterPro" id="IPR020070">
    <property type="entry name" value="Ribosomal_bL9_N"/>
</dbReference>
<dbReference type="InterPro" id="IPR009027">
    <property type="entry name" value="Ribosomal_bL9/RNase_H1_N"/>
</dbReference>
<evidence type="ECO:0000256" key="1">
    <source>
        <dbReference type="ARBA" id="ARBA00010605"/>
    </source>
</evidence>
<evidence type="ECO:0000256" key="4">
    <source>
        <dbReference type="ARBA" id="ARBA00022980"/>
    </source>
</evidence>
<dbReference type="Gene3D" id="3.40.5.10">
    <property type="entry name" value="Ribosomal protein L9, N-terminal domain"/>
    <property type="match status" value="1"/>
</dbReference>
<feature type="domain" description="Ribosomal protein L9" evidence="8">
    <location>
        <begin position="17"/>
        <end position="44"/>
    </location>
</feature>
<keyword evidence="10" id="KW-1185">Reference proteome</keyword>
<evidence type="ECO:0000256" key="2">
    <source>
        <dbReference type="ARBA" id="ARBA00022730"/>
    </source>
</evidence>
<dbReference type="HAMAP" id="MF_00503">
    <property type="entry name" value="Ribosomal_bL9"/>
    <property type="match status" value="1"/>
</dbReference>
<keyword evidence="5 7" id="KW-0687">Ribonucleoprotein</keyword>
<comment type="similarity">
    <text evidence="1 7">Belongs to the bacterial ribosomal protein bL9 family.</text>
</comment>
<dbReference type="GO" id="GO:0006412">
    <property type="term" value="P:translation"/>
    <property type="evidence" value="ECO:0007669"/>
    <property type="project" value="UniProtKB-UniRule"/>
</dbReference>
<dbReference type="InterPro" id="IPR020594">
    <property type="entry name" value="Ribosomal_bL9_bac/chp"/>
</dbReference>
<proteinExistence type="inferred from homology"/>
<accession>A0A4R0XJG8</accession>